<sequence length="932" mass="105594">MLVHKSNTMHIHHSFEENLPNPVPVLSEPELRETAYEILVAACRSSELKPLTFRSNCKGDGRIIRARSPCFHRLVSCVGESKVKKELGMKRLESEGGKKSIRTMTMGELMRMQMKLVKRIELMVLPLELLQHLKCSDFHSQQDYESWIRRNLKVLEAGLLLHPHLPLDQKSDSSAQTLKQIINASLKNPMDIGNNYESMQNLCGVVSSLACRSYDESAPQICHWVDGFPLNFMIYQTLLEACFDNNEETFMIEEVDEVLELIKKTWIVLGMNEMLHNICFSWVLLHQYVITGQVENDLLSASSNLLKEAEKDVKSMTDPFYAKSVSSILSLMLGWAEKRLLAYHDTFFKGNIESMQSIVSLAVSSAKILVEDMSLEFNNKMIEEANLVTIKGHHSNLTLLNLSFKQKLEKLDPRKHASRKQNKALLSLAVLAQDISELAFYEKETFSPILKRWHPHATGVAVATLHLCYGNELKQYVRSIKEMTPDAVKMLLAADKLEKDLVHLAVEDSIDSEDGGKSIIREMHPYESELVIANLVKSWIKTRVERLEEWVDRSLQQEVWNPRANDGIAPSAVQVLRVIDDSVEAFFQLPIPVNAVLLPKFISGLDKSLQQYILKAKSGCGNRNSFIPTMPALTRCSTRSKLHGLFKRKEKIPATERRKSQVGTTNIDSSFGLPQLCVRINTLQHIHMELKVLEKRTISHLCGAKSTNDNDIEDALKFNLSEVASMEGTHQLREAIAYKITYHDLCHVLWDGLYVGEVSPTRIVPFLEELEQCLKIISSIVHDDKAKTLVLTEVMEACVEGFMMVLLGGGPSRAFSQEDSAIIKEDFKFLTDLFRFNGDNGLPSELIEKHSNNAKGVLTLFSMDTETLIQQFNQQLTLDAYGSSAKFKSPLPSTSPQWSPRKPNTLFHVLCHRNDETAAKFLKKNYNLPTKL</sequence>
<dbReference type="PANTHER" id="PTHR31280:SF16">
    <property type="entry name" value="GLS PROTEIN (DUF810)"/>
    <property type="match status" value="1"/>
</dbReference>
<reference evidence="3 4" key="1">
    <citation type="submission" date="2024-03" db="EMBL/GenBank/DDBJ databases">
        <authorList>
            <person name="Martinez-Hernandez J."/>
        </authorList>
    </citation>
    <scope>NUCLEOTIDE SEQUENCE [LARGE SCALE GENOMIC DNA]</scope>
</reference>
<proteinExistence type="predicted"/>
<keyword evidence="4" id="KW-1185">Reference proteome</keyword>
<evidence type="ECO:0000313" key="4">
    <source>
        <dbReference type="Proteomes" id="UP001497480"/>
    </source>
</evidence>
<dbReference type="PANTHER" id="PTHR31280">
    <property type="entry name" value="PROTEIN UNC-13 HOMOLOG"/>
    <property type="match status" value="1"/>
</dbReference>
<dbReference type="PROSITE" id="PS51258">
    <property type="entry name" value="MHD1"/>
    <property type="match status" value="1"/>
</dbReference>
<feature type="domain" description="MHD2" evidence="2">
    <location>
        <begin position="760"/>
        <end position="872"/>
    </location>
</feature>
<evidence type="ECO:0000313" key="3">
    <source>
        <dbReference type="EMBL" id="CAL0330914.1"/>
    </source>
</evidence>
<dbReference type="PROSITE" id="PS51259">
    <property type="entry name" value="MHD2"/>
    <property type="match status" value="1"/>
</dbReference>
<organism evidence="3 4">
    <name type="scientific">Lupinus luteus</name>
    <name type="common">European yellow lupine</name>
    <dbReference type="NCBI Taxonomy" id="3873"/>
    <lineage>
        <taxon>Eukaryota</taxon>
        <taxon>Viridiplantae</taxon>
        <taxon>Streptophyta</taxon>
        <taxon>Embryophyta</taxon>
        <taxon>Tracheophyta</taxon>
        <taxon>Spermatophyta</taxon>
        <taxon>Magnoliopsida</taxon>
        <taxon>eudicotyledons</taxon>
        <taxon>Gunneridae</taxon>
        <taxon>Pentapetalae</taxon>
        <taxon>rosids</taxon>
        <taxon>fabids</taxon>
        <taxon>Fabales</taxon>
        <taxon>Fabaceae</taxon>
        <taxon>Papilionoideae</taxon>
        <taxon>50 kb inversion clade</taxon>
        <taxon>genistoids sensu lato</taxon>
        <taxon>core genistoids</taxon>
        <taxon>Genisteae</taxon>
        <taxon>Lupinus</taxon>
    </lineage>
</organism>
<accession>A0AAV1YD11</accession>
<dbReference type="InterPro" id="IPR014770">
    <property type="entry name" value="Munc13_1"/>
</dbReference>
<gene>
    <name evidence="3" type="ORF">LLUT_LOCUS31974</name>
</gene>
<evidence type="ECO:0000259" key="2">
    <source>
        <dbReference type="PROSITE" id="PS51259"/>
    </source>
</evidence>
<protein>
    <recommendedName>
        <fullName evidence="5">MHD1 domain-containing protein</fullName>
    </recommendedName>
</protein>
<dbReference type="Gene3D" id="1.10.357.50">
    <property type="match status" value="1"/>
</dbReference>
<dbReference type="Pfam" id="PF25761">
    <property type="entry name" value="TPR_PATROL1"/>
    <property type="match status" value="1"/>
</dbReference>
<dbReference type="InterPro" id="IPR014772">
    <property type="entry name" value="Munc13_dom-2"/>
</dbReference>
<dbReference type="AlphaFoldDB" id="A0AAV1YD11"/>
<dbReference type="Proteomes" id="UP001497480">
    <property type="component" value="Unassembled WGS sequence"/>
</dbReference>
<comment type="caution">
    <text evidence="3">The sequence shown here is derived from an EMBL/GenBank/DDBJ whole genome shotgun (WGS) entry which is preliminary data.</text>
</comment>
<name>A0AAV1YD11_LUPLU</name>
<dbReference type="InterPro" id="IPR057984">
    <property type="entry name" value="PATROL1_C"/>
</dbReference>
<evidence type="ECO:0000259" key="1">
    <source>
        <dbReference type="PROSITE" id="PS51258"/>
    </source>
</evidence>
<evidence type="ECO:0008006" key="5">
    <source>
        <dbReference type="Google" id="ProtNLM"/>
    </source>
</evidence>
<feature type="domain" description="MHD1" evidence="1">
    <location>
        <begin position="488"/>
        <end position="630"/>
    </location>
</feature>
<dbReference type="InterPro" id="IPR008528">
    <property type="entry name" value="unc-13_homologue"/>
</dbReference>
<dbReference type="EMBL" id="CAXHTB010000023">
    <property type="protein sequence ID" value="CAL0330914.1"/>
    <property type="molecule type" value="Genomic_DNA"/>
</dbReference>